<dbReference type="SUPFAM" id="SSF161098">
    <property type="entry name" value="MetI-like"/>
    <property type="match status" value="1"/>
</dbReference>
<dbReference type="EMBL" id="VLNY01000002">
    <property type="protein sequence ID" value="KAA0024119.1"/>
    <property type="molecule type" value="Genomic_DNA"/>
</dbReference>
<dbReference type="InterPro" id="IPR000515">
    <property type="entry name" value="MetI-like"/>
</dbReference>
<evidence type="ECO:0000256" key="3">
    <source>
        <dbReference type="ARBA" id="ARBA00022475"/>
    </source>
</evidence>
<feature type="transmembrane region" description="Helical" evidence="7">
    <location>
        <begin position="122"/>
        <end position="147"/>
    </location>
</feature>
<dbReference type="GO" id="GO:0005886">
    <property type="term" value="C:plasma membrane"/>
    <property type="evidence" value="ECO:0007669"/>
    <property type="project" value="UniProtKB-SubCell"/>
</dbReference>
<keyword evidence="5 7" id="KW-1133">Transmembrane helix</keyword>
<evidence type="ECO:0000313" key="10">
    <source>
        <dbReference type="Proteomes" id="UP000322244"/>
    </source>
</evidence>
<keyword evidence="10" id="KW-1185">Reference proteome</keyword>
<dbReference type="PANTHER" id="PTHR30151:SF0">
    <property type="entry name" value="ABC TRANSPORTER PERMEASE PROTEIN MJ0413-RELATED"/>
    <property type="match status" value="1"/>
</dbReference>
<evidence type="ECO:0000256" key="5">
    <source>
        <dbReference type="ARBA" id="ARBA00022989"/>
    </source>
</evidence>
<feature type="transmembrane region" description="Helical" evidence="7">
    <location>
        <begin position="216"/>
        <end position="237"/>
    </location>
</feature>
<evidence type="ECO:0000256" key="2">
    <source>
        <dbReference type="ARBA" id="ARBA00022448"/>
    </source>
</evidence>
<evidence type="ECO:0000259" key="8">
    <source>
        <dbReference type="PROSITE" id="PS50928"/>
    </source>
</evidence>
<feature type="transmembrane region" description="Helical" evidence="7">
    <location>
        <begin position="249"/>
        <end position="270"/>
    </location>
</feature>
<dbReference type="InterPro" id="IPR035906">
    <property type="entry name" value="MetI-like_sf"/>
</dbReference>
<accession>A0A5A7SFA5</accession>
<evidence type="ECO:0000256" key="1">
    <source>
        <dbReference type="ARBA" id="ARBA00004651"/>
    </source>
</evidence>
<dbReference type="PROSITE" id="PS50928">
    <property type="entry name" value="ABC_TM1"/>
    <property type="match status" value="1"/>
</dbReference>
<evidence type="ECO:0000256" key="7">
    <source>
        <dbReference type="RuleBase" id="RU363032"/>
    </source>
</evidence>
<evidence type="ECO:0000256" key="6">
    <source>
        <dbReference type="ARBA" id="ARBA00023136"/>
    </source>
</evidence>
<organism evidence="9 10">
    <name type="scientific">Antrihabitans cavernicola</name>
    <dbReference type="NCBI Taxonomy" id="2495913"/>
    <lineage>
        <taxon>Bacteria</taxon>
        <taxon>Bacillati</taxon>
        <taxon>Actinomycetota</taxon>
        <taxon>Actinomycetes</taxon>
        <taxon>Mycobacteriales</taxon>
        <taxon>Nocardiaceae</taxon>
        <taxon>Antrihabitans</taxon>
    </lineage>
</organism>
<dbReference type="CDD" id="cd06261">
    <property type="entry name" value="TM_PBP2"/>
    <property type="match status" value="1"/>
</dbReference>
<dbReference type="PANTHER" id="PTHR30151">
    <property type="entry name" value="ALKANE SULFONATE ABC TRANSPORTER-RELATED, MEMBRANE SUBUNIT"/>
    <property type="match status" value="1"/>
</dbReference>
<dbReference type="Proteomes" id="UP000322244">
    <property type="component" value="Unassembled WGS sequence"/>
</dbReference>
<dbReference type="Pfam" id="PF00528">
    <property type="entry name" value="BPD_transp_1"/>
    <property type="match status" value="1"/>
</dbReference>
<dbReference type="OrthoDB" id="3173654at2"/>
<keyword evidence="4 7" id="KW-0812">Transmembrane</keyword>
<gene>
    <name evidence="9" type="ORF">FOY51_06075</name>
</gene>
<keyword evidence="6 7" id="KW-0472">Membrane</keyword>
<name>A0A5A7SFA5_9NOCA</name>
<evidence type="ECO:0000256" key="4">
    <source>
        <dbReference type="ARBA" id="ARBA00022692"/>
    </source>
</evidence>
<comment type="similarity">
    <text evidence="7">Belongs to the binding-protein-dependent transport system permease family.</text>
</comment>
<comment type="caution">
    <text evidence="9">The sequence shown here is derived from an EMBL/GenBank/DDBJ whole genome shotgun (WGS) entry which is preliminary data.</text>
</comment>
<reference evidence="9 10" key="1">
    <citation type="submission" date="2019-07" db="EMBL/GenBank/DDBJ databases">
        <title>Rhodococcus cavernicolus sp. nov., isolated from a cave.</title>
        <authorList>
            <person name="Lee S.D."/>
        </authorList>
    </citation>
    <scope>NUCLEOTIDE SEQUENCE [LARGE SCALE GENOMIC DNA]</scope>
    <source>
        <strain evidence="9 10">C1-24</strain>
    </source>
</reference>
<feature type="transmembrane region" description="Helical" evidence="7">
    <location>
        <begin position="95"/>
        <end position="115"/>
    </location>
</feature>
<keyword evidence="2 7" id="KW-0813">Transport</keyword>
<dbReference type="AlphaFoldDB" id="A0A5A7SFA5"/>
<dbReference type="Gene3D" id="1.10.3720.10">
    <property type="entry name" value="MetI-like"/>
    <property type="match status" value="1"/>
</dbReference>
<dbReference type="RefSeq" id="WP_149429279.1">
    <property type="nucleotide sequence ID" value="NZ_VLNY01000002.1"/>
</dbReference>
<dbReference type="GO" id="GO:0055085">
    <property type="term" value="P:transmembrane transport"/>
    <property type="evidence" value="ECO:0007669"/>
    <property type="project" value="InterPro"/>
</dbReference>
<evidence type="ECO:0000313" key="9">
    <source>
        <dbReference type="EMBL" id="KAA0024119.1"/>
    </source>
</evidence>
<protein>
    <submittedName>
        <fullName evidence="9">ABC transporter permease</fullName>
    </submittedName>
</protein>
<feature type="domain" description="ABC transmembrane type-1" evidence="8">
    <location>
        <begin position="87"/>
        <end position="267"/>
    </location>
</feature>
<keyword evidence="3" id="KW-1003">Cell membrane</keyword>
<comment type="subcellular location">
    <subcellularLocation>
        <location evidence="1 7">Cell membrane</location>
        <topology evidence="1 7">Multi-pass membrane protein</topology>
    </subcellularLocation>
</comment>
<proteinExistence type="inferred from homology"/>
<sequence>MVSTLSRSVSTRTTVESAAVATPKQRNRVVGSALKIAKKSAVIIAFLALWQLAPTLGWVDKTFLSPLTEVLHAWWGLAESGELWIDVRASLARSLSGFAIAIAAGVPLGLLIAWYRGLADAVTPLLTIFLNTAAVALLPVFVLILGIGETSKIAIIAYACFWPVLYNTISGAKNVDPLLIRSVQSLGVKGPRLFQKVILPAALPTIFTGIRLAGAASILVLITTELVGAKAGLGYLISSAQFNFQIPQMYAGIVTVAAVGVGFNQTLVWLERRVSRWRVESR</sequence>